<dbReference type="RefSeq" id="WP_212978993.1">
    <property type="nucleotide sequence ID" value="NZ_AP025343.1"/>
</dbReference>
<reference evidence="3 4" key="1">
    <citation type="submission" date="2021-03" db="EMBL/GenBank/DDBJ databases">
        <title>Antimicrobial resistance genes in bacteria isolated from Japanese honey, and their potential for conferring macrolide and lincosamide resistance in the American foulbrood pathogen Paenibacillus larvae.</title>
        <authorList>
            <person name="Okamoto M."/>
            <person name="Kumagai M."/>
            <person name="Kanamori H."/>
            <person name="Takamatsu D."/>
        </authorList>
    </citation>
    <scope>NUCLEOTIDE SEQUENCE [LARGE SCALE GENOMIC DNA]</scope>
    <source>
        <strain evidence="3 4">J34TS1</strain>
    </source>
</reference>
<evidence type="ECO:0000313" key="3">
    <source>
        <dbReference type="EMBL" id="GIO48310.1"/>
    </source>
</evidence>
<dbReference type="InterPro" id="IPR025164">
    <property type="entry name" value="Toastrack_DUF4097"/>
</dbReference>
<protein>
    <recommendedName>
        <fullName evidence="2">DUF4097 domain-containing protein</fullName>
    </recommendedName>
</protein>
<dbReference type="EMBL" id="BORT01000013">
    <property type="protein sequence ID" value="GIO48310.1"/>
    <property type="molecule type" value="Genomic_DNA"/>
</dbReference>
<sequence>MSRRRRMRAGRFTAVLLLIATGVLLLIDALYGTEYLLLLPKWWPLLAVLWGIESMVLYFAAWRTKAAGRRVQLDLRGVLLALVLSASVFIVTEQKQYLHLWNKVSLNLTAAGVDYSEQEGNSVGKDMVAVPVEMDTQNINVESINGDIVVQRGPVTDIGVQAETWVDQITGPEAEVIGRESTLEINRGSTITIQTKAKPYGQSGKRQPRINLTITLPEDRHFDLSLRTMNGSISLQRVDAIKQITMETANGELKMDHVTGNVKGSTLNGKISAFNVTGSVDLTTSQGNVQAVDISDTATLSTQVGNLSVIRVLGKIDARTKNGNIDIADVRSGLKTESLNGGITVRSSVVEGDWDIYSAVGELKVILPETGSYEVDGVISYGDIHNEFAEFMVDKKNIMGTIGLGEHKVHIEGNSDLFVNKY</sequence>
<dbReference type="AlphaFoldDB" id="A0A920CRJ0"/>
<name>A0A920CRJ0_9BACL</name>
<keyword evidence="4" id="KW-1185">Reference proteome</keyword>
<keyword evidence="1" id="KW-0812">Transmembrane</keyword>
<gene>
    <name evidence="3" type="ORF">J34TS1_30750</name>
</gene>
<feature type="transmembrane region" description="Helical" evidence="1">
    <location>
        <begin position="73"/>
        <end position="92"/>
    </location>
</feature>
<evidence type="ECO:0000259" key="2">
    <source>
        <dbReference type="Pfam" id="PF13349"/>
    </source>
</evidence>
<dbReference type="Proteomes" id="UP000682811">
    <property type="component" value="Unassembled WGS sequence"/>
</dbReference>
<evidence type="ECO:0000313" key="4">
    <source>
        <dbReference type="Proteomes" id="UP000682811"/>
    </source>
</evidence>
<comment type="caution">
    <text evidence="3">The sequence shown here is derived from an EMBL/GenBank/DDBJ whole genome shotgun (WGS) entry which is preliminary data.</text>
</comment>
<keyword evidence="1" id="KW-0472">Membrane</keyword>
<evidence type="ECO:0000256" key="1">
    <source>
        <dbReference type="SAM" id="Phobius"/>
    </source>
</evidence>
<accession>A0A920CRJ0</accession>
<organism evidence="3 4">
    <name type="scientific">Paenibacillus azoreducens</name>
    <dbReference type="NCBI Taxonomy" id="116718"/>
    <lineage>
        <taxon>Bacteria</taxon>
        <taxon>Bacillati</taxon>
        <taxon>Bacillota</taxon>
        <taxon>Bacilli</taxon>
        <taxon>Bacillales</taxon>
        <taxon>Paenibacillaceae</taxon>
        <taxon>Paenibacillus</taxon>
    </lineage>
</organism>
<proteinExistence type="predicted"/>
<keyword evidence="1" id="KW-1133">Transmembrane helix</keyword>
<feature type="transmembrane region" description="Helical" evidence="1">
    <location>
        <begin position="42"/>
        <end position="61"/>
    </location>
</feature>
<feature type="domain" description="DUF4097" evidence="2">
    <location>
        <begin position="180"/>
        <end position="415"/>
    </location>
</feature>
<dbReference type="Pfam" id="PF13349">
    <property type="entry name" value="DUF4097"/>
    <property type="match status" value="1"/>
</dbReference>